<evidence type="ECO:0000256" key="5">
    <source>
        <dbReference type="ARBA" id="ARBA00022840"/>
    </source>
</evidence>
<dbReference type="HAMAP" id="MF_01428">
    <property type="entry name" value="Glu_Q_tRNA_synth"/>
    <property type="match status" value="1"/>
</dbReference>
<dbReference type="GO" id="GO:0005829">
    <property type="term" value="C:cytosol"/>
    <property type="evidence" value="ECO:0007669"/>
    <property type="project" value="TreeGrafter"/>
</dbReference>
<keyword evidence="5 7" id="KW-0067">ATP-binding</keyword>
<dbReference type="EMBL" id="CP133548">
    <property type="protein sequence ID" value="WMS89168.1"/>
    <property type="molecule type" value="Genomic_DNA"/>
</dbReference>
<protein>
    <recommendedName>
        <fullName evidence="7">Glutamyl-Q tRNA(Asp) synthetase</fullName>
        <shortName evidence="7">Glu-Q-RSs</shortName>
        <ecNumber evidence="7">6.1.1.-</ecNumber>
    </recommendedName>
</protein>
<evidence type="ECO:0000313" key="10">
    <source>
        <dbReference type="EMBL" id="WMS89168.1"/>
    </source>
</evidence>
<dbReference type="GO" id="GO:0006400">
    <property type="term" value="P:tRNA modification"/>
    <property type="evidence" value="ECO:0007669"/>
    <property type="project" value="InterPro"/>
</dbReference>
<evidence type="ECO:0000259" key="9">
    <source>
        <dbReference type="Pfam" id="PF00749"/>
    </source>
</evidence>
<dbReference type="SUPFAM" id="SSF52374">
    <property type="entry name" value="Nucleotidylyl transferase"/>
    <property type="match status" value="1"/>
</dbReference>
<organism evidence="10 11">
    <name type="scientific">Pleionea litopenaei</name>
    <dbReference type="NCBI Taxonomy" id="3070815"/>
    <lineage>
        <taxon>Bacteria</taxon>
        <taxon>Pseudomonadati</taxon>
        <taxon>Pseudomonadota</taxon>
        <taxon>Gammaproteobacteria</taxon>
        <taxon>Oceanospirillales</taxon>
        <taxon>Pleioneaceae</taxon>
        <taxon>Pleionea</taxon>
    </lineage>
</organism>
<dbReference type="GO" id="GO:0004818">
    <property type="term" value="F:glutamate-tRNA ligase activity"/>
    <property type="evidence" value="ECO:0007669"/>
    <property type="project" value="TreeGrafter"/>
</dbReference>
<feature type="binding site" evidence="7">
    <location>
        <position position="112"/>
    </location>
    <ligand>
        <name>Zn(2+)</name>
        <dbReference type="ChEBI" id="CHEBI:29105"/>
    </ligand>
</feature>
<dbReference type="Pfam" id="PF00749">
    <property type="entry name" value="tRNA-synt_1c"/>
    <property type="match status" value="1"/>
</dbReference>
<dbReference type="InterPro" id="IPR000924">
    <property type="entry name" value="Glu/Gln-tRNA-synth"/>
</dbReference>
<dbReference type="PANTHER" id="PTHR43311:SF1">
    <property type="entry name" value="GLUTAMYL-Q TRNA(ASP) SYNTHETASE"/>
    <property type="match status" value="1"/>
</dbReference>
<dbReference type="RefSeq" id="WP_309204430.1">
    <property type="nucleotide sequence ID" value="NZ_CP133548.1"/>
</dbReference>
<keyword evidence="2 7" id="KW-0479">Metal-binding</keyword>
<dbReference type="Gene3D" id="3.40.50.620">
    <property type="entry name" value="HUPs"/>
    <property type="match status" value="1"/>
</dbReference>
<keyword evidence="4 7" id="KW-0862">Zinc</keyword>
<comment type="cofactor">
    <cofactor evidence="7">
        <name>Zn(2+)</name>
        <dbReference type="ChEBI" id="CHEBI:29105"/>
    </cofactor>
    <text evidence="7">Binds 1 zinc ion per subunit.</text>
</comment>
<dbReference type="AlphaFoldDB" id="A0AA51X8C9"/>
<dbReference type="InterPro" id="IPR014729">
    <property type="entry name" value="Rossmann-like_a/b/a_fold"/>
</dbReference>
<feature type="binding site" evidence="7">
    <location>
        <position position="228"/>
    </location>
    <ligand>
        <name>ATP</name>
        <dbReference type="ChEBI" id="CHEBI:30616"/>
    </ligand>
</feature>
<dbReference type="InterPro" id="IPR020058">
    <property type="entry name" value="Glu/Gln-tRNA-synth_Ib_cat-dom"/>
</dbReference>
<proteinExistence type="inferred from homology"/>
<feature type="binding site" evidence="7">
    <location>
        <position position="169"/>
    </location>
    <ligand>
        <name>L-glutamate</name>
        <dbReference type="ChEBI" id="CHEBI:29985"/>
    </ligand>
</feature>
<keyword evidence="3 7" id="KW-0547">Nucleotide-binding</keyword>
<dbReference type="Proteomes" id="UP001239782">
    <property type="component" value="Chromosome"/>
</dbReference>
<gene>
    <name evidence="10" type="primary">gluQRS</name>
    <name evidence="7" type="synonym">gluQ</name>
    <name evidence="10" type="ORF">Q9312_09720</name>
</gene>
<dbReference type="NCBIfam" id="NF004314">
    <property type="entry name" value="PRK05710.1-3"/>
    <property type="match status" value="1"/>
</dbReference>
<dbReference type="PANTHER" id="PTHR43311">
    <property type="entry name" value="GLUTAMATE--TRNA LIGASE"/>
    <property type="match status" value="1"/>
</dbReference>
<evidence type="ECO:0000256" key="6">
    <source>
        <dbReference type="ARBA" id="ARBA00023146"/>
    </source>
</evidence>
<feature type="domain" description="Glutamyl/glutaminyl-tRNA synthetase class Ib catalytic" evidence="9">
    <location>
        <begin position="4"/>
        <end position="236"/>
    </location>
</feature>
<evidence type="ECO:0000313" key="11">
    <source>
        <dbReference type="Proteomes" id="UP001239782"/>
    </source>
</evidence>
<dbReference type="KEGG" id="plei:Q9312_09720"/>
<feature type="binding site" evidence="7">
    <location>
        <position position="100"/>
    </location>
    <ligand>
        <name>Zn(2+)</name>
        <dbReference type="ChEBI" id="CHEBI:29105"/>
    </ligand>
</feature>
<dbReference type="GO" id="GO:0006424">
    <property type="term" value="P:glutamyl-tRNA aminoacylation"/>
    <property type="evidence" value="ECO:0007669"/>
    <property type="project" value="InterPro"/>
</dbReference>
<keyword evidence="6 7" id="KW-0030">Aminoacyl-tRNA synthetase</keyword>
<dbReference type="InterPro" id="IPR049940">
    <property type="entry name" value="GluQ/Sye"/>
</dbReference>
<feature type="short sequence motif" description="'KMSKS' region" evidence="7">
    <location>
        <begin position="225"/>
        <end position="229"/>
    </location>
</feature>
<evidence type="ECO:0000256" key="4">
    <source>
        <dbReference type="ARBA" id="ARBA00022833"/>
    </source>
</evidence>
<keyword evidence="8" id="KW-0648">Protein biosynthesis</keyword>
<name>A0AA51X8C9_9GAMM</name>
<sequence>MIYRGRFAPSPTGQLHFGSLVAALASYLDAKSQQGQWLVRIEDLDPPREIAGASDDILRALEVFQLEWDESVLYQSRRHGRYQDILDSLEQRQLTYHCQCTRKTLAEHSGHYPNLCRDKNLQLSEPAIRLKHLFPVHHFDDRLQGRIHLPTQGEAEDFILRRRDGLYAYQLAVVVDDIDQGITHIVRGADLIDSTFKQAQLYHYLNHLVPHYLHLPLAVNSAGHKLSKQNYAPAVLEQSAPQAMSNALMFLGQPLPKELHLAPCQEQLVWATQHWSLDKLPKKRAIPLPSAE</sequence>
<evidence type="ECO:0000256" key="1">
    <source>
        <dbReference type="ARBA" id="ARBA00022598"/>
    </source>
</evidence>
<accession>A0AA51X8C9</accession>
<feature type="binding site" evidence="7">
    <location>
        <position position="42"/>
    </location>
    <ligand>
        <name>L-glutamate</name>
        <dbReference type="ChEBI" id="CHEBI:29985"/>
    </ligand>
</feature>
<evidence type="ECO:0000256" key="7">
    <source>
        <dbReference type="HAMAP-Rule" id="MF_01428"/>
    </source>
</evidence>
<evidence type="ECO:0000256" key="2">
    <source>
        <dbReference type="ARBA" id="ARBA00022723"/>
    </source>
</evidence>
<dbReference type="NCBIfam" id="TIGR03838">
    <property type="entry name" value="queuosine_YadB"/>
    <property type="match status" value="1"/>
</dbReference>
<feature type="binding site" evidence="7">
    <location>
        <position position="98"/>
    </location>
    <ligand>
        <name>Zn(2+)</name>
        <dbReference type="ChEBI" id="CHEBI:29105"/>
    </ligand>
</feature>
<dbReference type="FunFam" id="3.40.50.620:FF:000093">
    <property type="entry name" value="Glutamyl-Q tRNA(Asp) synthetase"/>
    <property type="match status" value="1"/>
</dbReference>
<keyword evidence="11" id="KW-1185">Reference proteome</keyword>
<dbReference type="PRINTS" id="PR00987">
    <property type="entry name" value="TRNASYNTHGLU"/>
</dbReference>
<evidence type="ECO:0000256" key="3">
    <source>
        <dbReference type="ARBA" id="ARBA00022741"/>
    </source>
</evidence>
<dbReference type="InterPro" id="IPR022380">
    <property type="entry name" value="Glu-Q_tRNA(Asp)_Synthase"/>
</dbReference>
<comment type="function">
    <text evidence="7">Catalyzes the tRNA-independent activation of glutamate in presence of ATP and the subsequent transfer of glutamate onto a tRNA(Asp). Glutamate is transferred on the 2-amino-5-(4,5-dihydroxy-2-cyclopenten-1-yl) moiety of the queuosine in the wobble position of the QUC anticodon.</text>
</comment>
<reference evidence="10 11" key="1">
    <citation type="submission" date="2023-08" db="EMBL/GenBank/DDBJ databases">
        <title>Pleionea litopenaei sp. nov., isolated from stomach of juvenile Litopenaeus vannamei.</title>
        <authorList>
            <person name="Rho A.M."/>
            <person name="Hwang C.Y."/>
        </authorList>
    </citation>
    <scope>NUCLEOTIDE SEQUENCE [LARGE SCALE GENOMIC DNA]</scope>
    <source>
        <strain evidence="10 11">HL-JVS1</strain>
    </source>
</reference>
<feature type="short sequence motif" description="'HIGH' region" evidence="7">
    <location>
        <begin position="9"/>
        <end position="19"/>
    </location>
</feature>
<comment type="similarity">
    <text evidence="7">Belongs to the class-I aminoacyl-tRNA synthetase family. GluQ subfamily.</text>
</comment>
<dbReference type="EC" id="6.1.1.-" evidence="7"/>
<keyword evidence="1 7" id="KW-0436">Ligase</keyword>
<feature type="binding site" evidence="7">
    <location>
        <begin position="6"/>
        <end position="10"/>
    </location>
    <ligand>
        <name>L-glutamate</name>
        <dbReference type="ChEBI" id="CHEBI:29985"/>
    </ligand>
</feature>
<feature type="binding site" evidence="7">
    <location>
        <position position="187"/>
    </location>
    <ligand>
        <name>L-glutamate</name>
        <dbReference type="ChEBI" id="CHEBI:29985"/>
    </ligand>
</feature>
<dbReference type="GO" id="GO:0008270">
    <property type="term" value="F:zinc ion binding"/>
    <property type="evidence" value="ECO:0007669"/>
    <property type="project" value="UniProtKB-UniRule"/>
</dbReference>
<dbReference type="GO" id="GO:0005524">
    <property type="term" value="F:ATP binding"/>
    <property type="evidence" value="ECO:0007669"/>
    <property type="project" value="UniProtKB-KW"/>
</dbReference>
<feature type="binding site" evidence="7">
    <location>
        <position position="116"/>
    </location>
    <ligand>
        <name>Zn(2+)</name>
        <dbReference type="ChEBI" id="CHEBI:29105"/>
    </ligand>
</feature>
<evidence type="ECO:0000256" key="8">
    <source>
        <dbReference type="RuleBase" id="RU363037"/>
    </source>
</evidence>